<keyword evidence="6 14" id="KW-0808">Transferase</keyword>
<dbReference type="InterPro" id="IPR025202">
    <property type="entry name" value="PLD-like_dom"/>
</dbReference>
<evidence type="ECO:0000256" key="2">
    <source>
        <dbReference type="ARBA" id="ARBA00004236"/>
    </source>
</evidence>
<dbReference type="GO" id="GO:0005886">
    <property type="term" value="C:plasma membrane"/>
    <property type="evidence" value="ECO:0007669"/>
    <property type="project" value="UniProtKB-SubCell"/>
</dbReference>
<evidence type="ECO:0000313" key="15">
    <source>
        <dbReference type="Proteomes" id="UP000542776"/>
    </source>
</evidence>
<dbReference type="PROSITE" id="PS50035">
    <property type="entry name" value="PLD"/>
    <property type="match status" value="2"/>
</dbReference>
<comment type="function">
    <text evidence="1">Could be a virulence factor.</text>
</comment>
<proteinExistence type="predicted"/>
<keyword evidence="10 12" id="KW-0472">Membrane</keyword>
<dbReference type="RefSeq" id="WP_183200745.1">
    <property type="nucleotide sequence ID" value="NZ_JACIEK010000008.1"/>
</dbReference>
<evidence type="ECO:0000313" key="14">
    <source>
        <dbReference type="EMBL" id="MBB3999191.1"/>
    </source>
</evidence>
<dbReference type="Pfam" id="PF13091">
    <property type="entry name" value="PLDc_2"/>
    <property type="match status" value="2"/>
</dbReference>
<dbReference type="Gene3D" id="3.30.870.10">
    <property type="entry name" value="Endonuclease Chain A"/>
    <property type="match status" value="2"/>
</dbReference>
<dbReference type="InterPro" id="IPR001736">
    <property type="entry name" value="PLipase_D/transphosphatidylase"/>
</dbReference>
<keyword evidence="9 12" id="KW-1133">Transmembrane helix</keyword>
<evidence type="ECO:0000259" key="13">
    <source>
        <dbReference type="PROSITE" id="PS50035"/>
    </source>
</evidence>
<comment type="caution">
    <text evidence="14">The sequence shown here is derived from an EMBL/GenBank/DDBJ whole genome shotgun (WGS) entry which is preliminary data.</text>
</comment>
<evidence type="ECO:0000256" key="12">
    <source>
        <dbReference type="SAM" id="Phobius"/>
    </source>
</evidence>
<keyword evidence="15" id="KW-1185">Reference proteome</keyword>
<gene>
    <name evidence="14" type="ORF">GGR04_003050</name>
</gene>
<evidence type="ECO:0000256" key="6">
    <source>
        <dbReference type="ARBA" id="ARBA00022679"/>
    </source>
</evidence>
<dbReference type="InterPro" id="IPR022924">
    <property type="entry name" value="Cardiolipin_synthase"/>
</dbReference>
<dbReference type="NCBIfam" id="TIGR04265">
    <property type="entry name" value="bac_cardiolipin"/>
    <property type="match status" value="1"/>
</dbReference>
<keyword evidence="8" id="KW-0677">Repeat</keyword>
<dbReference type="EC" id="2.7.8.-" evidence="11"/>
<evidence type="ECO:0000256" key="7">
    <source>
        <dbReference type="ARBA" id="ARBA00022692"/>
    </source>
</evidence>
<feature type="domain" description="PLD phosphodiesterase" evidence="13">
    <location>
        <begin position="218"/>
        <end position="245"/>
    </location>
</feature>
<keyword evidence="7 12" id="KW-0812">Transmembrane</keyword>
<evidence type="ECO:0000256" key="8">
    <source>
        <dbReference type="ARBA" id="ARBA00022737"/>
    </source>
</evidence>
<dbReference type="CDD" id="cd09158">
    <property type="entry name" value="PLDc_EcCLS_like_2"/>
    <property type="match status" value="1"/>
</dbReference>
<evidence type="ECO:0000256" key="3">
    <source>
        <dbReference type="ARBA" id="ARBA00004613"/>
    </source>
</evidence>
<reference evidence="14 15" key="1">
    <citation type="submission" date="2020-08" db="EMBL/GenBank/DDBJ databases">
        <title>Genomic Encyclopedia of Type Strains, Phase IV (KMG-IV): sequencing the most valuable type-strain genomes for metagenomic binning, comparative biology and taxonomic classification.</title>
        <authorList>
            <person name="Goeker M."/>
        </authorList>
    </citation>
    <scope>NUCLEOTIDE SEQUENCE [LARGE SCALE GENOMIC DNA]</scope>
    <source>
        <strain evidence="14 15">DSM 102238</strain>
    </source>
</reference>
<name>A0A7W6H5Z7_9HYPH</name>
<dbReference type="GO" id="GO:0032049">
    <property type="term" value="P:cardiolipin biosynthetic process"/>
    <property type="evidence" value="ECO:0007669"/>
    <property type="project" value="UniProtKB-UniRule"/>
</dbReference>
<evidence type="ECO:0000256" key="4">
    <source>
        <dbReference type="ARBA" id="ARBA00022475"/>
    </source>
</evidence>
<dbReference type="PANTHER" id="PTHR21248">
    <property type="entry name" value="CARDIOLIPIN SYNTHASE"/>
    <property type="match status" value="1"/>
</dbReference>
<dbReference type="SUPFAM" id="SSF56024">
    <property type="entry name" value="Phospholipase D/nuclease"/>
    <property type="match status" value="2"/>
</dbReference>
<keyword evidence="5" id="KW-0964">Secreted</keyword>
<dbReference type="EMBL" id="JACIEK010000008">
    <property type="protein sequence ID" value="MBB3999191.1"/>
    <property type="molecule type" value="Genomic_DNA"/>
</dbReference>
<feature type="transmembrane region" description="Helical" evidence="12">
    <location>
        <begin position="12"/>
        <end position="31"/>
    </location>
</feature>
<evidence type="ECO:0000256" key="9">
    <source>
        <dbReference type="ARBA" id="ARBA00022989"/>
    </source>
</evidence>
<dbReference type="GO" id="GO:0008808">
    <property type="term" value="F:cardiolipin synthase activity"/>
    <property type="evidence" value="ECO:0007669"/>
    <property type="project" value="UniProtKB-UniRule"/>
</dbReference>
<organism evidence="14 15">
    <name type="scientific">Aureimonas pseudogalii</name>
    <dbReference type="NCBI Taxonomy" id="1744844"/>
    <lineage>
        <taxon>Bacteria</taxon>
        <taxon>Pseudomonadati</taxon>
        <taxon>Pseudomonadota</taxon>
        <taxon>Alphaproteobacteria</taxon>
        <taxon>Hyphomicrobiales</taxon>
        <taxon>Aurantimonadaceae</taxon>
        <taxon>Aureimonas</taxon>
    </lineage>
</organism>
<dbReference type="PANTHER" id="PTHR21248:SF22">
    <property type="entry name" value="PHOSPHOLIPASE D"/>
    <property type="match status" value="1"/>
</dbReference>
<sequence length="481" mass="54829">MWDFFDGTVWPIAVAIISWSIIVGAIVYIPFRRSPVAAQAWLLLFFFLPWGALLVYLAVGNARHPKWRRDRIAEVPDIIRKAVGHISLESMGGMRSLRSHHRKTAHLVQRIGQFPCLADNKIRLDADYNRVVDRIAADIDKAVHHAHVMVYILQADQAGNKILSALERAARRGVTCRLLIDAVGSSRDRKTIAKRLKGSGVQLELILPLRFWNRATRLDLRNHRKIVVVDGRVGWVGSQNMHRIEYEPKTFYREVMARVEGPVVLELQAIFIGDWYLETEEDIASRALMPEPLPPSPDRTATAQVLPSGPDYPQAGVDILFTDLIYNARQRVVLATPYFIPNEPLLVAMRTAVSKGVHVTLFVTSTTNSILIDSAQQSYYDELLEAGVEVMLYRERFLHAKHLSIDNDIAVVGSANMDRRSFELNSEVTLIAYDDALVRELREIEDDYRTKSHRLQLKEWEKRGFFRQLAENVTRLISPLL</sequence>
<dbReference type="GO" id="GO:0005576">
    <property type="term" value="C:extracellular region"/>
    <property type="evidence" value="ECO:0007669"/>
    <property type="project" value="UniProtKB-SubCell"/>
</dbReference>
<evidence type="ECO:0000256" key="10">
    <source>
        <dbReference type="ARBA" id="ARBA00023136"/>
    </source>
</evidence>
<dbReference type="SMART" id="SM00155">
    <property type="entry name" value="PLDc"/>
    <property type="match status" value="2"/>
</dbReference>
<evidence type="ECO:0000256" key="11">
    <source>
        <dbReference type="NCBIfam" id="TIGR04265"/>
    </source>
</evidence>
<protein>
    <recommendedName>
        <fullName evidence="11">Cardiolipin synthase</fullName>
        <ecNumber evidence="11">2.7.8.-</ecNumber>
    </recommendedName>
</protein>
<comment type="subcellular location">
    <subcellularLocation>
        <location evidence="2">Cell membrane</location>
    </subcellularLocation>
    <subcellularLocation>
        <location evidence="3">Secreted</location>
    </subcellularLocation>
</comment>
<feature type="transmembrane region" description="Helical" evidence="12">
    <location>
        <begin position="37"/>
        <end position="59"/>
    </location>
</feature>
<feature type="domain" description="PLD phosphodiesterase" evidence="13">
    <location>
        <begin position="394"/>
        <end position="421"/>
    </location>
</feature>
<accession>A0A7W6H5Z7</accession>
<dbReference type="Proteomes" id="UP000542776">
    <property type="component" value="Unassembled WGS sequence"/>
</dbReference>
<evidence type="ECO:0000256" key="1">
    <source>
        <dbReference type="ARBA" id="ARBA00003145"/>
    </source>
</evidence>
<keyword evidence="4" id="KW-1003">Cell membrane</keyword>
<evidence type="ECO:0000256" key="5">
    <source>
        <dbReference type="ARBA" id="ARBA00022525"/>
    </source>
</evidence>
<dbReference type="AlphaFoldDB" id="A0A7W6H5Z7"/>